<evidence type="ECO:0000313" key="2">
    <source>
        <dbReference type="Proteomes" id="UP000499080"/>
    </source>
</evidence>
<protein>
    <submittedName>
        <fullName evidence="1">Uncharacterized protein</fullName>
    </submittedName>
</protein>
<organism evidence="1 2">
    <name type="scientific">Araneus ventricosus</name>
    <name type="common">Orbweaver spider</name>
    <name type="synonym">Epeira ventricosa</name>
    <dbReference type="NCBI Taxonomy" id="182803"/>
    <lineage>
        <taxon>Eukaryota</taxon>
        <taxon>Metazoa</taxon>
        <taxon>Ecdysozoa</taxon>
        <taxon>Arthropoda</taxon>
        <taxon>Chelicerata</taxon>
        <taxon>Arachnida</taxon>
        <taxon>Araneae</taxon>
        <taxon>Araneomorphae</taxon>
        <taxon>Entelegynae</taxon>
        <taxon>Araneoidea</taxon>
        <taxon>Araneidae</taxon>
        <taxon>Araneus</taxon>
    </lineage>
</organism>
<dbReference type="EMBL" id="BGPR01055664">
    <property type="protein sequence ID" value="GBO32211.1"/>
    <property type="molecule type" value="Genomic_DNA"/>
</dbReference>
<keyword evidence="2" id="KW-1185">Reference proteome</keyword>
<dbReference type="AlphaFoldDB" id="A0A4Y2W5S3"/>
<comment type="caution">
    <text evidence="1">The sequence shown here is derived from an EMBL/GenBank/DDBJ whole genome shotgun (WGS) entry which is preliminary data.</text>
</comment>
<evidence type="ECO:0000313" key="1">
    <source>
        <dbReference type="EMBL" id="GBO32211.1"/>
    </source>
</evidence>
<proteinExistence type="predicted"/>
<sequence>GAHHRWLALRCPIRRRVPPVARTQMSHQAARTTGGSHSDVPSGIAYNRWFALECFIRRCVLPTIEFV</sequence>
<reference evidence="1 2" key="1">
    <citation type="journal article" date="2019" name="Sci. Rep.">
        <title>Orb-weaving spider Araneus ventricosus genome elucidates the spidroin gene catalogue.</title>
        <authorList>
            <person name="Kono N."/>
            <person name="Nakamura H."/>
            <person name="Ohtoshi R."/>
            <person name="Moran D.A.P."/>
            <person name="Shinohara A."/>
            <person name="Yoshida Y."/>
            <person name="Fujiwara M."/>
            <person name="Mori M."/>
            <person name="Tomita M."/>
            <person name="Arakawa K."/>
        </authorList>
    </citation>
    <scope>NUCLEOTIDE SEQUENCE [LARGE SCALE GENOMIC DNA]</scope>
</reference>
<accession>A0A4Y2W5S3</accession>
<gene>
    <name evidence="1" type="ORF">AVEN_154416_1</name>
</gene>
<feature type="non-terminal residue" evidence="1">
    <location>
        <position position="1"/>
    </location>
</feature>
<name>A0A4Y2W5S3_ARAVE</name>
<dbReference type="Proteomes" id="UP000499080">
    <property type="component" value="Unassembled WGS sequence"/>
</dbReference>